<dbReference type="EMBL" id="CAJOBP010035722">
    <property type="protein sequence ID" value="CAF4710966.1"/>
    <property type="molecule type" value="Genomic_DNA"/>
</dbReference>
<protein>
    <submittedName>
        <fullName evidence="2">Uncharacterized protein</fullName>
    </submittedName>
</protein>
<sequence>MTNDNPDSIFASYFAPQKSIKLNGSTSNFQKKTNAFSIGPARTDLNRVSPVQQSTWTCQSATVSKQADQASGLSQKSTSPANAWSWQSIKTDAWSEDDRSNMRLYRKSLSSSKTTCFSRGCIADLCSPPQTSCYVGLVIGCLVVGVALAVIVTMWLYT</sequence>
<accession>A0A821J1L8</accession>
<feature type="transmembrane region" description="Helical" evidence="1">
    <location>
        <begin position="134"/>
        <end position="157"/>
    </location>
</feature>
<organism evidence="2 3">
    <name type="scientific">Rotaria socialis</name>
    <dbReference type="NCBI Taxonomy" id="392032"/>
    <lineage>
        <taxon>Eukaryota</taxon>
        <taxon>Metazoa</taxon>
        <taxon>Spiralia</taxon>
        <taxon>Gnathifera</taxon>
        <taxon>Rotifera</taxon>
        <taxon>Eurotatoria</taxon>
        <taxon>Bdelloidea</taxon>
        <taxon>Philodinida</taxon>
        <taxon>Philodinidae</taxon>
        <taxon>Rotaria</taxon>
    </lineage>
</organism>
<name>A0A821J1L8_9BILA</name>
<gene>
    <name evidence="2" type="ORF">UJA718_LOCUS36736</name>
</gene>
<reference evidence="2" key="1">
    <citation type="submission" date="2021-02" db="EMBL/GenBank/DDBJ databases">
        <authorList>
            <person name="Nowell W R."/>
        </authorList>
    </citation>
    <scope>NUCLEOTIDE SEQUENCE</scope>
</reference>
<keyword evidence="3" id="KW-1185">Reference proteome</keyword>
<dbReference type="Proteomes" id="UP000663873">
    <property type="component" value="Unassembled WGS sequence"/>
</dbReference>
<evidence type="ECO:0000313" key="2">
    <source>
        <dbReference type="EMBL" id="CAF4710966.1"/>
    </source>
</evidence>
<proteinExistence type="predicted"/>
<evidence type="ECO:0000256" key="1">
    <source>
        <dbReference type="SAM" id="Phobius"/>
    </source>
</evidence>
<feature type="non-terminal residue" evidence="2">
    <location>
        <position position="1"/>
    </location>
</feature>
<keyword evidence="1" id="KW-0812">Transmembrane</keyword>
<keyword evidence="1" id="KW-0472">Membrane</keyword>
<evidence type="ECO:0000313" key="3">
    <source>
        <dbReference type="Proteomes" id="UP000663873"/>
    </source>
</evidence>
<keyword evidence="1" id="KW-1133">Transmembrane helix</keyword>
<comment type="caution">
    <text evidence="2">The sequence shown here is derived from an EMBL/GenBank/DDBJ whole genome shotgun (WGS) entry which is preliminary data.</text>
</comment>
<dbReference type="AlphaFoldDB" id="A0A821J1L8"/>